<accession>A0A6G0TVM9</accession>
<keyword evidence="13" id="KW-1185">Reference proteome</keyword>
<keyword evidence="4" id="KW-0158">Chromosome</keyword>
<dbReference type="AlphaFoldDB" id="A0A6G0TVM9"/>
<dbReference type="GO" id="GO:0005737">
    <property type="term" value="C:cytoplasm"/>
    <property type="evidence" value="ECO:0007669"/>
    <property type="project" value="UniProtKB-SubCell"/>
</dbReference>
<reference evidence="12 13" key="1">
    <citation type="submission" date="2019-08" db="EMBL/GenBank/DDBJ databases">
        <title>The genome of the soybean aphid Biotype 1, its phylome, world population structure and adaptation to the North American continent.</title>
        <authorList>
            <person name="Giordano R."/>
            <person name="Donthu R.K."/>
            <person name="Hernandez A.G."/>
            <person name="Wright C.L."/>
            <person name="Zimin A.V."/>
        </authorList>
    </citation>
    <scope>NUCLEOTIDE SEQUENCE [LARGE SCALE GENOMIC DNA]</scope>
    <source>
        <tissue evidence="12">Whole aphids</tissue>
    </source>
</reference>
<evidence type="ECO:0000256" key="7">
    <source>
        <dbReference type="ARBA" id="ARBA00023054"/>
    </source>
</evidence>
<evidence type="ECO:0000313" key="12">
    <source>
        <dbReference type="EMBL" id="KAE9539782.1"/>
    </source>
</evidence>
<evidence type="ECO:0000256" key="4">
    <source>
        <dbReference type="ARBA" id="ARBA00022454"/>
    </source>
</evidence>
<dbReference type="GO" id="GO:0005634">
    <property type="term" value="C:nucleus"/>
    <property type="evidence" value="ECO:0007669"/>
    <property type="project" value="UniProtKB-SubCell"/>
</dbReference>
<dbReference type="GO" id="GO:0006915">
    <property type="term" value="P:apoptotic process"/>
    <property type="evidence" value="ECO:0007669"/>
    <property type="project" value="UniProtKB-KW"/>
</dbReference>
<dbReference type="Proteomes" id="UP000475862">
    <property type="component" value="Unassembled WGS sequence"/>
</dbReference>
<dbReference type="Gene3D" id="1.10.8.810">
    <property type="entry name" value="Daxx helical bundle domain"/>
    <property type="match status" value="1"/>
</dbReference>
<feature type="compositionally biased region" description="Basic residues" evidence="10">
    <location>
        <begin position="452"/>
        <end position="467"/>
    </location>
</feature>
<dbReference type="Gene3D" id="1.20.58.2170">
    <property type="match status" value="2"/>
</dbReference>
<feature type="domain" description="Daxx histone-binding" evidence="11">
    <location>
        <begin position="836"/>
        <end position="908"/>
    </location>
</feature>
<evidence type="ECO:0000256" key="1">
    <source>
        <dbReference type="ARBA" id="ARBA00004123"/>
    </source>
</evidence>
<evidence type="ECO:0000256" key="9">
    <source>
        <dbReference type="ARBA" id="ARBA00023242"/>
    </source>
</evidence>
<evidence type="ECO:0000256" key="5">
    <source>
        <dbReference type="ARBA" id="ARBA00022490"/>
    </source>
</evidence>
<dbReference type="EMBL" id="VYZN01000014">
    <property type="protein sequence ID" value="KAE9539782.1"/>
    <property type="molecule type" value="Genomic_DNA"/>
</dbReference>
<gene>
    <name evidence="12" type="ORF">AGLY_005034</name>
</gene>
<sequence>MSEIEISSGLEDSEPDIFYNMDMFQQMINLCRNNKKFPQKYVEDMNKMYKKCNNKQKNSKHLCNLVLKGIELISPNNEDSFQYAANVYNELLQLTKKDSNRLQTENCVASTSNGNTSTTSELDYGTSNNEISESNKIFKELIGKCYQNKNFPNSNIEIIDKLYNSLPAEFLSSKYFIMLLKEANQIIWPDSSITFYTHMEYIYDQLQQFKASMKVQDSKTSGNNKEINGKKLKQLKKLKTAMKVIRKKIKNLDEQEMDINNDDEFNYDSAYILKDKYEKRIVEIYKRMCKLCDEPDFLEEPILRFKGTKDSLVNKTIEKYYNVNKTFPDSFEIYTLLKCLRDKKKLEWTETELRSISKDAFLQLAKQLKLRRINEYLGRLSNVNTLKDPAEENEELRKKLDESNKKFYADLNELAIKFKKKQDYAEETEGSNLNDTECEYSSENESIVNNRKLNKKAKPISIRRKRVSSSESENNKRPKKSQKTIYMESFDLAPSGVTSETENEIDEEKSGITEKVPNQMIVIDNINSMINTNNNIGLLKDVNKQLNTVSKNSNDIMSNGKTSDVNKDTSNKITIINNVENLTNKKNKDYTETLGSNNLVTKKSLEDSDTDGILVIDEGIRVEDDTNRIVTKETSEDKTKEVESEVNAKNHSTTTIDNPIEEIEPKKIKMNDNKDLPKDVIEINELDDSDVEITSCETPIVPVQNKESLESIIKSRKFDEKCTWDNESKNINPSSSRVIRKKIKNLDEQEMDINNDDEFNYDSAYILKDKYEKRIVEIYKRMCKLCDEPDFLEEPILRFKGTKDSLVNKTIEKYYNVNKTFPDSFEIYTLLKCLRDKKKLEWTETELRSISKDAFLQLAKQLKLRRINEYLGRLSNVNTLKDPAEENEELRKKLDESNKKFYADLNEVKLF</sequence>
<evidence type="ECO:0000259" key="11">
    <source>
        <dbReference type="Pfam" id="PF20920"/>
    </source>
</evidence>
<comment type="subcellular location">
    <subcellularLocation>
        <location evidence="2">Chromosome</location>
    </subcellularLocation>
    <subcellularLocation>
        <location evidence="3">Cytoplasm</location>
    </subcellularLocation>
    <subcellularLocation>
        <location evidence="1">Nucleus</location>
    </subcellularLocation>
</comment>
<proteinExistence type="predicted"/>
<evidence type="ECO:0000256" key="3">
    <source>
        <dbReference type="ARBA" id="ARBA00004496"/>
    </source>
</evidence>
<evidence type="ECO:0000256" key="10">
    <source>
        <dbReference type="SAM" id="MobiDB-lite"/>
    </source>
</evidence>
<feature type="domain" description="Daxx histone-binding" evidence="11">
    <location>
        <begin position="342"/>
        <end position="418"/>
    </location>
</feature>
<keyword evidence="8" id="KW-0143">Chaperone</keyword>
<name>A0A6G0TVM9_APHGL</name>
<evidence type="ECO:0000256" key="2">
    <source>
        <dbReference type="ARBA" id="ARBA00004286"/>
    </source>
</evidence>
<dbReference type="InterPro" id="IPR046426">
    <property type="entry name" value="DAXX_histone-bd_sf"/>
</dbReference>
<dbReference type="GO" id="GO:0042393">
    <property type="term" value="F:histone binding"/>
    <property type="evidence" value="ECO:0007669"/>
    <property type="project" value="InterPro"/>
</dbReference>
<evidence type="ECO:0000256" key="6">
    <source>
        <dbReference type="ARBA" id="ARBA00022703"/>
    </source>
</evidence>
<dbReference type="GO" id="GO:0006355">
    <property type="term" value="P:regulation of DNA-templated transcription"/>
    <property type="evidence" value="ECO:0007669"/>
    <property type="project" value="UniProtKB-ARBA"/>
</dbReference>
<keyword evidence="6" id="KW-0053">Apoptosis</keyword>
<dbReference type="GO" id="GO:0005694">
    <property type="term" value="C:chromosome"/>
    <property type="evidence" value="ECO:0007669"/>
    <property type="project" value="UniProtKB-SubCell"/>
</dbReference>
<comment type="caution">
    <text evidence="12">The sequence shown here is derived from an EMBL/GenBank/DDBJ whole genome shotgun (WGS) entry which is preliminary data.</text>
</comment>
<protein>
    <recommendedName>
        <fullName evidence="11">Daxx histone-binding domain-containing protein</fullName>
    </recommendedName>
</protein>
<dbReference type="OrthoDB" id="7492809at2759"/>
<keyword evidence="9" id="KW-0539">Nucleus</keyword>
<feature type="region of interest" description="Disordered" evidence="10">
    <location>
        <begin position="428"/>
        <end position="509"/>
    </location>
</feature>
<organism evidence="12 13">
    <name type="scientific">Aphis glycines</name>
    <name type="common">Soybean aphid</name>
    <dbReference type="NCBI Taxonomy" id="307491"/>
    <lineage>
        <taxon>Eukaryota</taxon>
        <taxon>Metazoa</taxon>
        <taxon>Ecdysozoa</taxon>
        <taxon>Arthropoda</taxon>
        <taxon>Hexapoda</taxon>
        <taxon>Insecta</taxon>
        <taxon>Pterygota</taxon>
        <taxon>Neoptera</taxon>
        <taxon>Paraneoptera</taxon>
        <taxon>Hemiptera</taxon>
        <taxon>Sternorrhyncha</taxon>
        <taxon>Aphidomorpha</taxon>
        <taxon>Aphidoidea</taxon>
        <taxon>Aphididae</taxon>
        <taxon>Aphidini</taxon>
        <taxon>Aphis</taxon>
        <taxon>Aphis</taxon>
    </lineage>
</organism>
<dbReference type="InterPro" id="IPR038298">
    <property type="entry name" value="Daxx_N_sf"/>
</dbReference>
<dbReference type="InterPro" id="IPR046378">
    <property type="entry name" value="DAXX_histone-bd"/>
</dbReference>
<keyword evidence="7" id="KW-0175">Coiled coil</keyword>
<evidence type="ECO:0000313" key="13">
    <source>
        <dbReference type="Proteomes" id="UP000475862"/>
    </source>
</evidence>
<keyword evidence="5" id="KW-0963">Cytoplasm</keyword>
<dbReference type="Pfam" id="PF20920">
    <property type="entry name" value="DAXX_hist_bd"/>
    <property type="match status" value="2"/>
</dbReference>
<evidence type="ECO:0000256" key="8">
    <source>
        <dbReference type="ARBA" id="ARBA00023186"/>
    </source>
</evidence>